<feature type="transmembrane region" description="Helical" evidence="1">
    <location>
        <begin position="21"/>
        <end position="46"/>
    </location>
</feature>
<dbReference type="RefSeq" id="WP_344491277.1">
    <property type="nucleotide sequence ID" value="NZ_BAAAQF010000023.1"/>
</dbReference>
<keyword evidence="3" id="KW-1185">Reference proteome</keyword>
<comment type="caution">
    <text evidence="2">The sequence shown here is derived from an EMBL/GenBank/DDBJ whole genome shotgun (WGS) entry which is preliminary data.</text>
</comment>
<evidence type="ECO:0000313" key="2">
    <source>
        <dbReference type="EMBL" id="GAA1691572.1"/>
    </source>
</evidence>
<evidence type="ECO:0000256" key="1">
    <source>
        <dbReference type="SAM" id="Phobius"/>
    </source>
</evidence>
<keyword evidence="1" id="KW-0472">Membrane</keyword>
<protein>
    <submittedName>
        <fullName evidence="2">Uncharacterized protein</fullName>
    </submittedName>
</protein>
<feature type="transmembrane region" description="Helical" evidence="1">
    <location>
        <begin position="58"/>
        <end position="80"/>
    </location>
</feature>
<keyword evidence="1" id="KW-1133">Transmembrane helix</keyword>
<dbReference type="Proteomes" id="UP001499851">
    <property type="component" value="Unassembled WGS sequence"/>
</dbReference>
<dbReference type="EMBL" id="BAAAQF010000023">
    <property type="protein sequence ID" value="GAA1691572.1"/>
    <property type="molecule type" value="Genomic_DNA"/>
</dbReference>
<sequence length="99" mass="10709">MRRRLRRFCYGIERPDFERSAGVHLVRALVFGLAGLWLGATGLLLAYSLVAGWTAAEWSAGLIGLGVLGFAPVALMQGLAQPAAQRYTLRHRRTGGGGR</sequence>
<keyword evidence="1" id="KW-0812">Transmembrane</keyword>
<gene>
    <name evidence="2" type="ORF">GCM10009830_44160</name>
</gene>
<reference evidence="2 3" key="1">
    <citation type="journal article" date="2019" name="Int. J. Syst. Evol. Microbiol.">
        <title>The Global Catalogue of Microorganisms (GCM) 10K type strain sequencing project: providing services to taxonomists for standard genome sequencing and annotation.</title>
        <authorList>
            <consortium name="The Broad Institute Genomics Platform"/>
            <consortium name="The Broad Institute Genome Sequencing Center for Infectious Disease"/>
            <person name="Wu L."/>
            <person name="Ma J."/>
        </authorList>
    </citation>
    <scope>NUCLEOTIDE SEQUENCE [LARGE SCALE GENOMIC DNA]</scope>
    <source>
        <strain evidence="2 3">JCM 16001</strain>
    </source>
</reference>
<proteinExistence type="predicted"/>
<evidence type="ECO:0000313" key="3">
    <source>
        <dbReference type="Proteomes" id="UP001499851"/>
    </source>
</evidence>
<name>A0ABN2HQ43_9ACTN</name>
<organism evidence="2 3">
    <name type="scientific">Glycomyces endophyticus</name>
    <dbReference type="NCBI Taxonomy" id="480996"/>
    <lineage>
        <taxon>Bacteria</taxon>
        <taxon>Bacillati</taxon>
        <taxon>Actinomycetota</taxon>
        <taxon>Actinomycetes</taxon>
        <taxon>Glycomycetales</taxon>
        <taxon>Glycomycetaceae</taxon>
        <taxon>Glycomyces</taxon>
    </lineage>
</organism>
<accession>A0ABN2HQ43</accession>